<evidence type="ECO:0000259" key="8">
    <source>
        <dbReference type="Pfam" id="PF12804"/>
    </source>
</evidence>
<dbReference type="PANTHER" id="PTHR19136:SF81">
    <property type="entry name" value="MOLYBDENUM COFACTOR GUANYLYLTRANSFERASE"/>
    <property type="match status" value="1"/>
</dbReference>
<dbReference type="EMBL" id="CCXY01000188">
    <property type="protein sequence ID" value="CEG12733.1"/>
    <property type="molecule type" value="Genomic_DNA"/>
</dbReference>
<evidence type="ECO:0000313" key="9">
    <source>
        <dbReference type="EMBL" id="CEG12733.1"/>
    </source>
</evidence>
<dbReference type="AlphaFoldDB" id="A0A098E9P2"/>
<keyword evidence="3" id="KW-0479">Metal-binding</keyword>
<evidence type="ECO:0000256" key="6">
    <source>
        <dbReference type="ARBA" id="ARBA00023134"/>
    </source>
</evidence>
<accession>A0A098E9P2</accession>
<gene>
    <name evidence="9" type="ORF">MSIBF_A2680005</name>
</gene>
<dbReference type="InterPro" id="IPR025877">
    <property type="entry name" value="MobA-like_NTP_Trfase"/>
</dbReference>
<dbReference type="Gene3D" id="3.90.550.10">
    <property type="entry name" value="Spore Coat Polysaccharide Biosynthesis Protein SpsA, Chain A"/>
    <property type="match status" value="1"/>
</dbReference>
<keyword evidence="2 9" id="KW-0808">Transferase</keyword>
<name>A0A098E9P2_9ZZZZ</name>
<dbReference type="InterPro" id="IPR029044">
    <property type="entry name" value="Nucleotide-diphossugar_trans"/>
</dbReference>
<dbReference type="GO" id="GO:0046872">
    <property type="term" value="F:metal ion binding"/>
    <property type="evidence" value="ECO:0007669"/>
    <property type="project" value="UniProtKB-KW"/>
</dbReference>
<dbReference type="GO" id="GO:0061603">
    <property type="term" value="F:molybdenum cofactor guanylyltransferase activity"/>
    <property type="evidence" value="ECO:0007669"/>
    <property type="project" value="UniProtKB-EC"/>
</dbReference>
<dbReference type="EC" id="2.7.7.77" evidence="9"/>
<reference evidence="9" key="1">
    <citation type="submission" date="2014-09" db="EMBL/GenBank/DDBJ databases">
        <authorList>
            <person name="Probst J Alexander"/>
        </authorList>
    </citation>
    <scope>NUCLEOTIDE SEQUENCE</scope>
</reference>
<dbReference type="InterPro" id="IPR013482">
    <property type="entry name" value="Molybde_CF_guanTrfase"/>
</dbReference>
<keyword evidence="7" id="KW-0501">Molybdenum cofactor biosynthesis</keyword>
<keyword evidence="6" id="KW-0342">GTP-binding</keyword>
<evidence type="ECO:0000256" key="7">
    <source>
        <dbReference type="ARBA" id="ARBA00023150"/>
    </source>
</evidence>
<keyword evidence="1" id="KW-0963">Cytoplasm</keyword>
<dbReference type="Pfam" id="PF12804">
    <property type="entry name" value="NTP_transf_3"/>
    <property type="match status" value="1"/>
</dbReference>
<protein>
    <submittedName>
        <fullName evidence="9">Putative molybdenum cofactor guanylyltransferase</fullName>
        <ecNumber evidence="9">2.7.7.77</ecNumber>
    </submittedName>
</protein>
<keyword evidence="4" id="KW-0547">Nucleotide-binding</keyword>
<evidence type="ECO:0000256" key="4">
    <source>
        <dbReference type="ARBA" id="ARBA00022741"/>
    </source>
</evidence>
<sequence>MISNPTIFAIMPMGKSKRIENKPFVKFNDKFLFMNGYEILKEIFPTFLVCHPEVEIKVREILNENGSNIIPDTLNIGPLGALYLAAKNLTCDYIFFAGCDMPFLNTGVIKFMCGQIDNNIGGVVLKREKFEPLHAIYGTKFVLETAEKMIKNNERKISGIIEKNTDKFKVIDINNSELKKFDPEIKFLNDIDTVDELKKTRKNFKFFITNFLSNINF</sequence>
<proteinExistence type="predicted"/>
<evidence type="ECO:0000256" key="1">
    <source>
        <dbReference type="ARBA" id="ARBA00022490"/>
    </source>
</evidence>
<dbReference type="CDD" id="cd02503">
    <property type="entry name" value="MobA"/>
    <property type="match status" value="1"/>
</dbReference>
<dbReference type="GO" id="GO:0005525">
    <property type="term" value="F:GTP binding"/>
    <property type="evidence" value="ECO:0007669"/>
    <property type="project" value="UniProtKB-KW"/>
</dbReference>
<keyword evidence="9" id="KW-0548">Nucleotidyltransferase</keyword>
<dbReference type="PANTHER" id="PTHR19136">
    <property type="entry name" value="MOLYBDENUM COFACTOR GUANYLYLTRANSFERASE"/>
    <property type="match status" value="1"/>
</dbReference>
<keyword evidence="5" id="KW-0460">Magnesium</keyword>
<feature type="domain" description="MobA-like NTP transferase" evidence="8">
    <location>
        <begin position="14"/>
        <end position="159"/>
    </location>
</feature>
<evidence type="ECO:0000256" key="5">
    <source>
        <dbReference type="ARBA" id="ARBA00022842"/>
    </source>
</evidence>
<evidence type="ECO:0000256" key="2">
    <source>
        <dbReference type="ARBA" id="ARBA00022679"/>
    </source>
</evidence>
<evidence type="ECO:0000256" key="3">
    <source>
        <dbReference type="ARBA" id="ARBA00022723"/>
    </source>
</evidence>
<dbReference type="SUPFAM" id="SSF53448">
    <property type="entry name" value="Nucleotide-diphospho-sugar transferases"/>
    <property type="match status" value="1"/>
</dbReference>
<organism evidence="9">
    <name type="scientific">groundwater metagenome</name>
    <dbReference type="NCBI Taxonomy" id="717931"/>
    <lineage>
        <taxon>unclassified sequences</taxon>
        <taxon>metagenomes</taxon>
        <taxon>ecological metagenomes</taxon>
    </lineage>
</organism>
<dbReference type="GO" id="GO:0006777">
    <property type="term" value="P:Mo-molybdopterin cofactor biosynthetic process"/>
    <property type="evidence" value="ECO:0007669"/>
    <property type="project" value="UniProtKB-KW"/>
</dbReference>